<proteinExistence type="predicted"/>
<sequence>MDETNDVIEIQLSYVSIEVFNLLSNKLKAIITIILLLIFIDFTYNTISNFG</sequence>
<dbReference type="Proteomes" id="UP000266673">
    <property type="component" value="Unassembled WGS sequence"/>
</dbReference>
<accession>A0A397W4T8</accession>
<evidence type="ECO:0000313" key="3">
    <source>
        <dbReference type="Proteomes" id="UP000266673"/>
    </source>
</evidence>
<comment type="caution">
    <text evidence="2">The sequence shown here is derived from an EMBL/GenBank/DDBJ whole genome shotgun (WGS) entry which is preliminary data.</text>
</comment>
<keyword evidence="1" id="KW-0812">Transmembrane</keyword>
<evidence type="ECO:0000313" key="2">
    <source>
        <dbReference type="EMBL" id="RIB27293.1"/>
    </source>
</evidence>
<protein>
    <submittedName>
        <fullName evidence="2">Uncharacterized protein</fullName>
    </submittedName>
</protein>
<keyword evidence="1" id="KW-0472">Membrane</keyword>
<name>A0A397W4T8_9GLOM</name>
<dbReference type="AlphaFoldDB" id="A0A397W4T8"/>
<keyword evidence="1" id="KW-1133">Transmembrane helix</keyword>
<evidence type="ECO:0000256" key="1">
    <source>
        <dbReference type="SAM" id="Phobius"/>
    </source>
</evidence>
<feature type="transmembrane region" description="Helical" evidence="1">
    <location>
        <begin position="29"/>
        <end position="47"/>
    </location>
</feature>
<organism evidence="2 3">
    <name type="scientific">Gigaspora rosea</name>
    <dbReference type="NCBI Taxonomy" id="44941"/>
    <lineage>
        <taxon>Eukaryota</taxon>
        <taxon>Fungi</taxon>
        <taxon>Fungi incertae sedis</taxon>
        <taxon>Mucoromycota</taxon>
        <taxon>Glomeromycotina</taxon>
        <taxon>Glomeromycetes</taxon>
        <taxon>Diversisporales</taxon>
        <taxon>Gigasporaceae</taxon>
        <taxon>Gigaspora</taxon>
    </lineage>
</organism>
<dbReference type="EMBL" id="QKWP01000103">
    <property type="protein sequence ID" value="RIB27293.1"/>
    <property type="molecule type" value="Genomic_DNA"/>
</dbReference>
<gene>
    <name evidence="2" type="ORF">C2G38_2160888</name>
</gene>
<reference evidence="2 3" key="1">
    <citation type="submission" date="2018-06" db="EMBL/GenBank/DDBJ databases">
        <title>Comparative genomics reveals the genomic features of Rhizophagus irregularis, R. cerebriforme, R. diaphanum and Gigaspora rosea, and their symbiotic lifestyle signature.</title>
        <authorList>
            <person name="Morin E."/>
            <person name="San Clemente H."/>
            <person name="Chen E.C.H."/>
            <person name="De La Providencia I."/>
            <person name="Hainaut M."/>
            <person name="Kuo A."/>
            <person name="Kohler A."/>
            <person name="Murat C."/>
            <person name="Tang N."/>
            <person name="Roy S."/>
            <person name="Loubradou J."/>
            <person name="Henrissat B."/>
            <person name="Grigoriev I.V."/>
            <person name="Corradi N."/>
            <person name="Roux C."/>
            <person name="Martin F.M."/>
        </authorList>
    </citation>
    <scope>NUCLEOTIDE SEQUENCE [LARGE SCALE GENOMIC DNA]</scope>
    <source>
        <strain evidence="2 3">DAOM 194757</strain>
    </source>
</reference>
<keyword evidence="3" id="KW-1185">Reference proteome</keyword>